<sequence>MHKIMHKMIAGFVYFPAISVMLTQQSRPVSFIVTTSNGAAGAGWNTPSADAQGRRRTGATMGVRFTMHHARYV</sequence>
<dbReference type="AlphaFoldDB" id="A0A1E8PPU5"/>
<dbReference type="EMBL" id="MAQB02000001">
    <property type="protein sequence ID" value="OFJ48316.1"/>
    <property type="molecule type" value="Genomic_DNA"/>
</dbReference>
<reference evidence="1 2" key="1">
    <citation type="submission" date="2016-10" db="EMBL/GenBank/DDBJ databases">
        <title>Updated version of Genome Assembly of Janthinobacterium lividum ERGS5:01.</title>
        <authorList>
            <person name="Kumar R."/>
            <person name="Acharya V."/>
            <person name="Singh D."/>
        </authorList>
    </citation>
    <scope>NUCLEOTIDE SEQUENCE [LARGE SCALE GENOMIC DNA]</scope>
    <source>
        <strain evidence="1 2">ERGS5:01</strain>
    </source>
</reference>
<accession>A0A1E8PPU5</accession>
<protein>
    <submittedName>
        <fullName evidence="1">Uncharacterized protein</fullName>
    </submittedName>
</protein>
<gene>
    <name evidence="1" type="ORF">BA896_004385</name>
</gene>
<comment type="caution">
    <text evidence="1">The sequence shown here is derived from an EMBL/GenBank/DDBJ whole genome shotgun (WGS) entry which is preliminary data.</text>
</comment>
<evidence type="ECO:0000313" key="2">
    <source>
        <dbReference type="Proteomes" id="UP000092634"/>
    </source>
</evidence>
<dbReference type="Proteomes" id="UP000092634">
    <property type="component" value="Unassembled WGS sequence"/>
</dbReference>
<name>A0A1E8PPU5_9BURK</name>
<organism evidence="1 2">
    <name type="scientific">Janthinobacterium lividum</name>
    <dbReference type="NCBI Taxonomy" id="29581"/>
    <lineage>
        <taxon>Bacteria</taxon>
        <taxon>Pseudomonadati</taxon>
        <taxon>Pseudomonadota</taxon>
        <taxon>Betaproteobacteria</taxon>
        <taxon>Burkholderiales</taxon>
        <taxon>Oxalobacteraceae</taxon>
        <taxon>Janthinobacterium</taxon>
    </lineage>
</organism>
<evidence type="ECO:0000313" key="1">
    <source>
        <dbReference type="EMBL" id="OFJ48316.1"/>
    </source>
</evidence>
<proteinExistence type="predicted"/>